<dbReference type="EC" id="2.4.-.-" evidence="4"/>
<dbReference type="EMBL" id="JAJAXM010000038">
    <property type="protein sequence ID" value="MCG9027127.1"/>
    <property type="molecule type" value="Genomic_DNA"/>
</dbReference>
<organism evidence="4 5">
    <name type="scientific">Laribacter hongkongensis</name>
    <dbReference type="NCBI Taxonomy" id="168471"/>
    <lineage>
        <taxon>Bacteria</taxon>
        <taxon>Pseudomonadati</taxon>
        <taxon>Pseudomonadota</taxon>
        <taxon>Betaproteobacteria</taxon>
        <taxon>Neisseriales</taxon>
        <taxon>Aquaspirillaceae</taxon>
        <taxon>Laribacter</taxon>
    </lineage>
</organism>
<dbReference type="RefSeq" id="WP_239894520.1">
    <property type="nucleotide sequence ID" value="NZ_JAJAXM010000038.1"/>
</dbReference>
<dbReference type="Gene3D" id="3.40.50.2000">
    <property type="entry name" value="Glycogen Phosphorylase B"/>
    <property type="match status" value="2"/>
</dbReference>
<dbReference type="Pfam" id="PF00534">
    <property type="entry name" value="Glycos_transf_1"/>
    <property type="match status" value="1"/>
</dbReference>
<keyword evidence="4" id="KW-0808">Transferase</keyword>
<dbReference type="Proteomes" id="UP001200247">
    <property type="component" value="Unassembled WGS sequence"/>
</dbReference>
<dbReference type="CDD" id="cd03794">
    <property type="entry name" value="GT4_WbuB-like"/>
    <property type="match status" value="1"/>
</dbReference>
<evidence type="ECO:0000313" key="5">
    <source>
        <dbReference type="Proteomes" id="UP001200247"/>
    </source>
</evidence>
<dbReference type="GO" id="GO:0016757">
    <property type="term" value="F:glycosyltransferase activity"/>
    <property type="evidence" value="ECO:0007669"/>
    <property type="project" value="UniProtKB-KW"/>
</dbReference>
<accession>A0ABD4SUL4</accession>
<keyword evidence="1" id="KW-0175">Coiled coil</keyword>
<comment type="caution">
    <text evidence="4">The sequence shown here is derived from an EMBL/GenBank/DDBJ whole genome shotgun (WGS) entry which is preliminary data.</text>
</comment>
<feature type="domain" description="Glycosyl transferase family 1" evidence="2">
    <location>
        <begin position="631"/>
        <end position="801"/>
    </location>
</feature>
<gene>
    <name evidence="4" type="ORF">LH440_14680</name>
</gene>
<dbReference type="InterPro" id="IPR050194">
    <property type="entry name" value="Glycosyltransferase_grp1"/>
</dbReference>
<reference evidence="4 5" key="1">
    <citation type="submission" date="2021-10" db="EMBL/GenBank/DDBJ databases">
        <title>Whole-genome sequencing analysis of Laribacter hongkongensis: virulence gene profiles, carbohydrate-active enzyme prediction, and antimicrobial resistance characterization.</title>
        <authorList>
            <person name="Yuan P."/>
            <person name="Zhan Y."/>
            <person name="Chen D."/>
        </authorList>
    </citation>
    <scope>NUCLEOTIDE SEQUENCE [LARGE SCALE GENOMIC DNA]</scope>
    <source>
        <strain evidence="4 5">W67</strain>
    </source>
</reference>
<evidence type="ECO:0000259" key="2">
    <source>
        <dbReference type="Pfam" id="PF00534"/>
    </source>
</evidence>
<dbReference type="InterPro" id="IPR001296">
    <property type="entry name" value="Glyco_trans_1"/>
</dbReference>
<sequence length="826" mass="92945">AERLERLTAELSATTEKRQQLEVACAELEQRVVALESLRDNLDQERRGLLERLRAEEQRGVQERRRLEDERDFYRQAMIAAEQNLDLVRQGSLHQLQMRLDLGWKGFIGLPAVIWSALRSAVSKKDNDAEAWLNQIEAEWKAQGANVAEDFIRRKARDPIALATGLTRLARLIAPTDQAAVLSLANEAAKADPRPFRRKWLAFIHFDVGHVEAAHDLLVSLPEGTDFSPSERKKAELIASRYRQLHADSSATSGSAPAPSTSVPDLSPLLLDTGKTALNEEERQLLDLKLQAAIAQGAEPLRTFLDAQCNGHAKALRSFCHLRAAQIALDAGEDAEALRLADAVLNEDTNVTTLRAAARVFYNAARLDRAKELVRLLEKKLGDKIKPNDRKFIDEVYGRAQLANWATLPAQSRSIPAHPKRVLNILAFSLPYTSVGYATRSHGLAIGIKNAGWDIRPYTRPGFPYDFKPELVGQQLPEEDEIDGIVYRRIFDFNRKEMTEVEYMHAAIEHYERIIRQEEPAVVHAASNYVTALPALIAARRLGVPFVYEVRGFWEVTRSSRDEKFENTAKYRFMQLFEALTVRNADHVITITSAMKEELMMRGVPEERISIAYNSVDPRRFIPRPRNLELAAQLHIPENVPVIGYVGSFVDYEGLDDLITACARLKSDGLDFRLLLVGDGAVFEDLKRQVEESGLADKTIMTGRVPHEMVEQYYSLVDIAPFPRKPWQVCELVSPLKPYEAMALEKAVVVSGTRALTEIVTHEHNGLVFAKGDVNDLQAKLERLLRDDALRVGLGRTARQWIERERSWDVAGAQCATSYLSIASFS</sequence>
<evidence type="ECO:0000259" key="3">
    <source>
        <dbReference type="Pfam" id="PF13579"/>
    </source>
</evidence>
<proteinExistence type="predicted"/>
<protein>
    <submittedName>
        <fullName evidence="4">Glycosyltransferase</fullName>
        <ecNumber evidence="4">2.4.-.-</ecNumber>
    </submittedName>
</protein>
<feature type="domain" description="Glycosyltransferase subfamily 4-like N-terminal" evidence="3">
    <location>
        <begin position="436"/>
        <end position="613"/>
    </location>
</feature>
<dbReference type="SUPFAM" id="SSF53756">
    <property type="entry name" value="UDP-Glycosyltransferase/glycogen phosphorylase"/>
    <property type="match status" value="1"/>
</dbReference>
<dbReference type="PANTHER" id="PTHR45947:SF3">
    <property type="entry name" value="SULFOQUINOVOSYL TRANSFERASE SQD2"/>
    <property type="match status" value="1"/>
</dbReference>
<dbReference type="InterPro" id="IPR028098">
    <property type="entry name" value="Glyco_trans_4-like_N"/>
</dbReference>
<dbReference type="AlphaFoldDB" id="A0ABD4SUL4"/>
<keyword evidence="4" id="KW-0328">Glycosyltransferase</keyword>
<feature type="coiled-coil region" evidence="1">
    <location>
        <begin position="4"/>
        <end position="84"/>
    </location>
</feature>
<evidence type="ECO:0000256" key="1">
    <source>
        <dbReference type="SAM" id="Coils"/>
    </source>
</evidence>
<dbReference type="Pfam" id="PF13579">
    <property type="entry name" value="Glyco_trans_4_4"/>
    <property type="match status" value="1"/>
</dbReference>
<dbReference type="PANTHER" id="PTHR45947">
    <property type="entry name" value="SULFOQUINOVOSYL TRANSFERASE SQD2"/>
    <property type="match status" value="1"/>
</dbReference>
<name>A0ABD4SUL4_9NEIS</name>
<evidence type="ECO:0000313" key="4">
    <source>
        <dbReference type="EMBL" id="MCG9027127.1"/>
    </source>
</evidence>
<feature type="non-terminal residue" evidence="4">
    <location>
        <position position="1"/>
    </location>
</feature>